<proteinExistence type="predicted"/>
<protein>
    <submittedName>
        <fullName evidence="1">Uncharacterized protein</fullName>
    </submittedName>
</protein>
<gene>
    <name evidence="1" type="ORF">T10_748</name>
</gene>
<dbReference type="Proteomes" id="UP000054843">
    <property type="component" value="Unassembled WGS sequence"/>
</dbReference>
<reference evidence="1 2" key="1">
    <citation type="submission" date="2015-01" db="EMBL/GenBank/DDBJ databases">
        <title>Evolution of Trichinella species and genotypes.</title>
        <authorList>
            <person name="Korhonen P.K."/>
            <person name="Edoardo P."/>
            <person name="Giuseppe L.R."/>
            <person name="Gasser R.B."/>
        </authorList>
    </citation>
    <scope>NUCLEOTIDE SEQUENCE [LARGE SCALE GENOMIC DNA]</scope>
    <source>
        <strain evidence="1">ISS1980</strain>
    </source>
</reference>
<accession>A0A0V1LXA2</accession>
<keyword evidence="2" id="KW-1185">Reference proteome</keyword>
<dbReference type="EMBL" id="JYDO01001458">
    <property type="protein sequence ID" value="KRZ64120.1"/>
    <property type="molecule type" value="Genomic_DNA"/>
</dbReference>
<evidence type="ECO:0000313" key="1">
    <source>
        <dbReference type="EMBL" id="KRZ64120.1"/>
    </source>
</evidence>
<name>A0A0V1LXA2_9BILA</name>
<evidence type="ECO:0000313" key="2">
    <source>
        <dbReference type="Proteomes" id="UP000054843"/>
    </source>
</evidence>
<organism evidence="1 2">
    <name type="scientific">Trichinella papuae</name>
    <dbReference type="NCBI Taxonomy" id="268474"/>
    <lineage>
        <taxon>Eukaryota</taxon>
        <taxon>Metazoa</taxon>
        <taxon>Ecdysozoa</taxon>
        <taxon>Nematoda</taxon>
        <taxon>Enoplea</taxon>
        <taxon>Dorylaimia</taxon>
        <taxon>Trichinellida</taxon>
        <taxon>Trichinellidae</taxon>
        <taxon>Trichinella</taxon>
    </lineage>
</organism>
<dbReference type="AlphaFoldDB" id="A0A0V1LXA2"/>
<comment type="caution">
    <text evidence="1">The sequence shown here is derived from an EMBL/GenBank/DDBJ whole genome shotgun (WGS) entry which is preliminary data.</text>
</comment>
<sequence>MIPVPCFILIASVYELQHQPTVEYEQLVVSTDDSIKILILIFHSQ</sequence>